<gene>
    <name evidence="2" type="ORF">mRhiFer1_008665</name>
</gene>
<evidence type="ECO:0000313" key="3">
    <source>
        <dbReference type="Proteomes" id="UP000585614"/>
    </source>
</evidence>
<keyword evidence="1" id="KW-0472">Membrane</keyword>
<dbReference type="Proteomes" id="UP000585614">
    <property type="component" value="Unassembled WGS sequence"/>
</dbReference>
<feature type="transmembrane region" description="Helical" evidence="1">
    <location>
        <begin position="55"/>
        <end position="73"/>
    </location>
</feature>
<evidence type="ECO:0000256" key="1">
    <source>
        <dbReference type="SAM" id="Phobius"/>
    </source>
</evidence>
<name>A0A7J7U154_RHIFE</name>
<proteinExistence type="predicted"/>
<dbReference type="AlphaFoldDB" id="A0A7J7U154"/>
<reference evidence="2 3" key="1">
    <citation type="journal article" date="2020" name="Nature">
        <title>Six reference-quality genomes reveal evolution of bat adaptations.</title>
        <authorList>
            <person name="Jebb D."/>
            <person name="Huang Z."/>
            <person name="Pippel M."/>
            <person name="Hughes G.M."/>
            <person name="Lavrichenko K."/>
            <person name="Devanna P."/>
            <person name="Winkler S."/>
            <person name="Jermiin L.S."/>
            <person name="Skirmuntt E.C."/>
            <person name="Katzourakis A."/>
            <person name="Burkitt-Gray L."/>
            <person name="Ray D.A."/>
            <person name="Sullivan K.A.M."/>
            <person name="Roscito J.G."/>
            <person name="Kirilenko B.M."/>
            <person name="Davalos L.M."/>
            <person name="Corthals A.P."/>
            <person name="Power M.L."/>
            <person name="Jones G."/>
            <person name="Ransome R.D."/>
            <person name="Dechmann D.K.N."/>
            <person name="Locatelli A.G."/>
            <person name="Puechmaille S.J."/>
            <person name="Fedrigo O."/>
            <person name="Jarvis E.D."/>
            <person name="Hiller M."/>
            <person name="Vernes S.C."/>
            <person name="Myers E.W."/>
            <person name="Teeling E.C."/>
        </authorList>
    </citation>
    <scope>NUCLEOTIDE SEQUENCE [LARGE SCALE GENOMIC DNA]</scope>
    <source>
        <strain evidence="2">MRhiFer1</strain>
        <tissue evidence="2">Lung</tissue>
    </source>
</reference>
<evidence type="ECO:0000313" key="2">
    <source>
        <dbReference type="EMBL" id="KAF6306566.1"/>
    </source>
</evidence>
<protein>
    <submittedName>
        <fullName evidence="2">Uncharacterized protein</fullName>
    </submittedName>
</protein>
<sequence length="137" mass="15373">MATLEKEKESLLTLLLPSSPLFLPSPFFLPVLELFLEKAKLVPALKPDFTAKSKCLSNVMLLYFIFPALFLSISPTTHILAAIISPAWDKQFLLAISFSFLLKAKFNTTSFSDYLLDFLGQISLLLAQCPCSWLQCH</sequence>
<keyword evidence="1" id="KW-0812">Transmembrane</keyword>
<accession>A0A7J7U154</accession>
<organism evidence="2 3">
    <name type="scientific">Rhinolophus ferrumequinum</name>
    <name type="common">Greater horseshoe bat</name>
    <dbReference type="NCBI Taxonomy" id="59479"/>
    <lineage>
        <taxon>Eukaryota</taxon>
        <taxon>Metazoa</taxon>
        <taxon>Chordata</taxon>
        <taxon>Craniata</taxon>
        <taxon>Vertebrata</taxon>
        <taxon>Euteleostomi</taxon>
        <taxon>Mammalia</taxon>
        <taxon>Eutheria</taxon>
        <taxon>Laurasiatheria</taxon>
        <taxon>Chiroptera</taxon>
        <taxon>Yinpterochiroptera</taxon>
        <taxon>Rhinolophoidea</taxon>
        <taxon>Rhinolophidae</taxon>
        <taxon>Rhinolophinae</taxon>
        <taxon>Rhinolophus</taxon>
    </lineage>
</organism>
<dbReference type="EMBL" id="JACAGC010000017">
    <property type="protein sequence ID" value="KAF6306566.1"/>
    <property type="molecule type" value="Genomic_DNA"/>
</dbReference>
<comment type="caution">
    <text evidence="2">The sequence shown here is derived from an EMBL/GenBank/DDBJ whole genome shotgun (WGS) entry which is preliminary data.</text>
</comment>
<keyword evidence="1" id="KW-1133">Transmembrane helix</keyword>